<sequence length="213" mass="22746">MSKMVNCKACGKEIAKGVNKCVHCGKDQRNFFAKHKVITGILVVVVIGIIGSTAGGKKDDTAKVADNNKTTTTATAKVAETPVVKDVYAIGEAVKLKDAVVTVTKVEKSNGGEYDKPKDGMEFVIATVSIKNSGTSEISYNPFDFKMQNSKGQITDEGFTTINTDSALASGNLASNGEITGTMAFEQPKNDTALILKYKGSMFSNKEIKFKLN</sequence>
<dbReference type="AlphaFoldDB" id="A0A401USF1"/>
<dbReference type="InterPro" id="IPR029050">
    <property type="entry name" value="Immunoprotect_excell_Ig-like"/>
</dbReference>
<dbReference type="Pfam" id="PF11611">
    <property type="entry name" value="DUF4352"/>
    <property type="match status" value="1"/>
</dbReference>
<dbReference type="RefSeq" id="WP_125005228.1">
    <property type="nucleotide sequence ID" value="NZ_BHYK01000034.1"/>
</dbReference>
<dbReference type="InterPro" id="IPR029051">
    <property type="entry name" value="DUF4352"/>
</dbReference>
<keyword evidence="2" id="KW-0812">Transmembrane</keyword>
<organism evidence="4 5">
    <name type="scientific">Clostridium tagluense</name>
    <dbReference type="NCBI Taxonomy" id="360422"/>
    <lineage>
        <taxon>Bacteria</taxon>
        <taxon>Bacillati</taxon>
        <taxon>Bacillota</taxon>
        <taxon>Clostridia</taxon>
        <taxon>Eubacteriales</taxon>
        <taxon>Clostridiaceae</taxon>
        <taxon>Clostridium</taxon>
    </lineage>
</organism>
<name>A0A401USF1_9CLOT</name>
<comment type="caution">
    <text evidence="4">The sequence shown here is derived from an EMBL/GenBank/DDBJ whole genome shotgun (WGS) entry which is preliminary data.</text>
</comment>
<keyword evidence="2" id="KW-1133">Transmembrane helix</keyword>
<evidence type="ECO:0000313" key="4">
    <source>
        <dbReference type="EMBL" id="GCD12489.1"/>
    </source>
</evidence>
<feature type="transmembrane region" description="Helical" evidence="2">
    <location>
        <begin position="37"/>
        <end position="56"/>
    </location>
</feature>
<dbReference type="Proteomes" id="UP000287872">
    <property type="component" value="Unassembled WGS sequence"/>
</dbReference>
<feature type="domain" description="DUF4352" evidence="3">
    <location>
        <begin position="88"/>
        <end position="208"/>
    </location>
</feature>
<proteinExistence type="predicted"/>
<accession>A0A401USF1</accession>
<keyword evidence="5" id="KW-1185">Reference proteome</keyword>
<evidence type="ECO:0000259" key="3">
    <source>
        <dbReference type="Pfam" id="PF11611"/>
    </source>
</evidence>
<gene>
    <name evidence="4" type="ORF">Ctaglu_41120</name>
</gene>
<keyword evidence="1" id="KW-0732">Signal</keyword>
<keyword evidence="2" id="KW-0472">Membrane</keyword>
<evidence type="ECO:0000313" key="5">
    <source>
        <dbReference type="Proteomes" id="UP000287872"/>
    </source>
</evidence>
<evidence type="ECO:0000256" key="2">
    <source>
        <dbReference type="SAM" id="Phobius"/>
    </source>
</evidence>
<reference evidence="4 5" key="1">
    <citation type="submission" date="2018-11" db="EMBL/GenBank/DDBJ databases">
        <title>Genome sequencing and assembly of Clostridium tagluense strain A121.</title>
        <authorList>
            <person name="Murakami T."/>
            <person name="Segawa T."/>
            <person name="Shcherbakova V.A."/>
            <person name="Mori H."/>
            <person name="Yoshimura Y."/>
        </authorList>
    </citation>
    <scope>NUCLEOTIDE SEQUENCE [LARGE SCALE GENOMIC DNA]</scope>
    <source>
        <strain evidence="4 5">A121</strain>
    </source>
</reference>
<protein>
    <recommendedName>
        <fullName evidence="3">DUF4352 domain-containing protein</fullName>
    </recommendedName>
</protein>
<evidence type="ECO:0000256" key="1">
    <source>
        <dbReference type="ARBA" id="ARBA00022729"/>
    </source>
</evidence>
<dbReference type="EMBL" id="BHYK01000034">
    <property type="protein sequence ID" value="GCD12489.1"/>
    <property type="molecule type" value="Genomic_DNA"/>
</dbReference>
<dbReference type="OrthoDB" id="9794580at2"/>
<dbReference type="Gene3D" id="2.60.40.1240">
    <property type="match status" value="1"/>
</dbReference>